<organism evidence="8 9">
    <name type="scientific">Longibacter salinarum</name>
    <dbReference type="NCBI Taxonomy" id="1850348"/>
    <lineage>
        <taxon>Bacteria</taxon>
        <taxon>Pseudomonadati</taxon>
        <taxon>Rhodothermota</taxon>
        <taxon>Rhodothermia</taxon>
        <taxon>Rhodothermales</taxon>
        <taxon>Salisaetaceae</taxon>
        <taxon>Longibacter</taxon>
    </lineage>
</organism>
<dbReference type="AlphaFoldDB" id="A0A2A8D1E8"/>
<reference evidence="8 9" key="1">
    <citation type="submission" date="2017-10" db="EMBL/GenBank/DDBJ databases">
        <title>Draft genome of Longibacter Salinarum.</title>
        <authorList>
            <person name="Goh K.M."/>
            <person name="Shamsir M.S."/>
            <person name="Lim S.W."/>
        </authorList>
    </citation>
    <scope>NUCLEOTIDE SEQUENCE [LARGE SCALE GENOMIC DNA]</scope>
    <source>
        <strain evidence="8 9">KCTC 52045</strain>
    </source>
</reference>
<keyword evidence="3 6" id="KW-1133">Transmembrane helix</keyword>
<dbReference type="EMBL" id="PDEQ01000001">
    <property type="protein sequence ID" value="PEN14789.1"/>
    <property type="molecule type" value="Genomic_DNA"/>
</dbReference>
<dbReference type="GO" id="GO:0012505">
    <property type="term" value="C:endomembrane system"/>
    <property type="evidence" value="ECO:0007669"/>
    <property type="project" value="UniProtKB-SubCell"/>
</dbReference>
<feature type="transmembrane region" description="Helical" evidence="6">
    <location>
        <begin position="95"/>
        <end position="114"/>
    </location>
</feature>
<comment type="caution">
    <text evidence="8">The sequence shown here is derived from an EMBL/GenBank/DDBJ whole genome shotgun (WGS) entry which is preliminary data.</text>
</comment>
<accession>A0A2A8D1E8</accession>
<evidence type="ECO:0000256" key="2">
    <source>
        <dbReference type="ARBA" id="ARBA00022692"/>
    </source>
</evidence>
<feature type="domain" description="DUF1232" evidence="7">
    <location>
        <begin position="99"/>
        <end position="134"/>
    </location>
</feature>
<dbReference type="InterPro" id="IPR010652">
    <property type="entry name" value="DUF1232"/>
</dbReference>
<evidence type="ECO:0000256" key="3">
    <source>
        <dbReference type="ARBA" id="ARBA00022989"/>
    </source>
</evidence>
<evidence type="ECO:0000256" key="1">
    <source>
        <dbReference type="ARBA" id="ARBA00004127"/>
    </source>
</evidence>
<feature type="region of interest" description="Disordered" evidence="5">
    <location>
        <begin position="1"/>
        <end position="28"/>
    </location>
</feature>
<keyword evidence="9" id="KW-1185">Reference proteome</keyword>
<evidence type="ECO:0000256" key="4">
    <source>
        <dbReference type="ARBA" id="ARBA00023136"/>
    </source>
</evidence>
<comment type="subcellular location">
    <subcellularLocation>
        <location evidence="1">Endomembrane system</location>
        <topology evidence="1">Multi-pass membrane protein</topology>
    </subcellularLocation>
</comment>
<keyword evidence="2 6" id="KW-0812">Transmembrane</keyword>
<evidence type="ECO:0000259" key="7">
    <source>
        <dbReference type="Pfam" id="PF06803"/>
    </source>
</evidence>
<dbReference type="Pfam" id="PF06803">
    <property type="entry name" value="DUF1232"/>
    <property type="match status" value="1"/>
</dbReference>
<protein>
    <recommendedName>
        <fullName evidence="7">DUF1232 domain-containing protein</fullName>
    </recommendedName>
</protein>
<sequence length="166" mass="18257">MSSHLSPLPAAPDNHRDGGTLAPSSPPALNGKQIIDTITSSARTVLERRFRVLMLVRDAYDRLIDDAPALRAVLDDLHAMLRLLLAWANSTYRHVPWSAIMMVVGAVIYFVMPVDLVPDFLGPVGLMDDAAVIATVVRSVREELDRFRVWENGKSLPEVTGIDVTS</sequence>
<evidence type="ECO:0000256" key="6">
    <source>
        <dbReference type="SAM" id="Phobius"/>
    </source>
</evidence>
<dbReference type="Proteomes" id="UP000220102">
    <property type="component" value="Unassembled WGS sequence"/>
</dbReference>
<dbReference type="OrthoDB" id="9800034at2"/>
<proteinExistence type="predicted"/>
<evidence type="ECO:0000256" key="5">
    <source>
        <dbReference type="SAM" id="MobiDB-lite"/>
    </source>
</evidence>
<evidence type="ECO:0000313" key="8">
    <source>
        <dbReference type="EMBL" id="PEN14789.1"/>
    </source>
</evidence>
<name>A0A2A8D1E8_9BACT</name>
<keyword evidence="4 6" id="KW-0472">Membrane</keyword>
<evidence type="ECO:0000313" key="9">
    <source>
        <dbReference type="Proteomes" id="UP000220102"/>
    </source>
</evidence>
<dbReference type="RefSeq" id="WP_098073684.1">
    <property type="nucleotide sequence ID" value="NZ_PDEQ01000001.1"/>
</dbReference>
<gene>
    <name evidence="8" type="ORF">CRI94_00390</name>
</gene>